<protein>
    <recommendedName>
        <fullName evidence="4">Integral membrane protein</fullName>
    </recommendedName>
</protein>
<dbReference type="EMBL" id="JBHRTI010000003">
    <property type="protein sequence ID" value="MFC3146801.1"/>
    <property type="molecule type" value="Genomic_DNA"/>
</dbReference>
<comment type="caution">
    <text evidence="2">The sequence shown here is derived from an EMBL/GenBank/DDBJ whole genome shotgun (WGS) entry which is preliminary data.</text>
</comment>
<keyword evidence="1" id="KW-0472">Membrane</keyword>
<evidence type="ECO:0000256" key="1">
    <source>
        <dbReference type="SAM" id="Phobius"/>
    </source>
</evidence>
<feature type="transmembrane region" description="Helical" evidence="1">
    <location>
        <begin position="95"/>
        <end position="114"/>
    </location>
</feature>
<keyword evidence="1" id="KW-0812">Transmembrane</keyword>
<evidence type="ECO:0000313" key="3">
    <source>
        <dbReference type="Proteomes" id="UP001595556"/>
    </source>
</evidence>
<feature type="transmembrane region" description="Helical" evidence="1">
    <location>
        <begin position="56"/>
        <end position="75"/>
    </location>
</feature>
<dbReference type="Proteomes" id="UP001595556">
    <property type="component" value="Unassembled WGS sequence"/>
</dbReference>
<sequence length="156" mass="17095">MTTTPIQNDAVLLHAAYATYLLISVAMTIWVARALSSSGETFLVRCFGQDVDLARSTNRLLVIGFYLLNLGFISMRLDGWNLQYTNLIGELGARIGIALLVLGAMHFFNMMMIARMGRTIRRLIGAESDAPTAPTGLHNELGKTEQFKQGGASVTR</sequence>
<reference evidence="3" key="1">
    <citation type="journal article" date="2019" name="Int. J. Syst. Evol. Microbiol.">
        <title>The Global Catalogue of Microorganisms (GCM) 10K type strain sequencing project: providing services to taxonomists for standard genome sequencing and annotation.</title>
        <authorList>
            <consortium name="The Broad Institute Genomics Platform"/>
            <consortium name="The Broad Institute Genome Sequencing Center for Infectious Disease"/>
            <person name="Wu L."/>
            <person name="Ma J."/>
        </authorList>
    </citation>
    <scope>NUCLEOTIDE SEQUENCE [LARGE SCALE GENOMIC DNA]</scope>
    <source>
        <strain evidence="3">KCTC 52168</strain>
    </source>
</reference>
<feature type="transmembrane region" description="Helical" evidence="1">
    <location>
        <begin position="12"/>
        <end position="35"/>
    </location>
</feature>
<dbReference type="RefSeq" id="WP_377301306.1">
    <property type="nucleotide sequence ID" value="NZ_CP180191.1"/>
</dbReference>
<evidence type="ECO:0000313" key="2">
    <source>
        <dbReference type="EMBL" id="MFC3146801.1"/>
    </source>
</evidence>
<proteinExistence type="predicted"/>
<name>A0ABV7H5D2_9BURK</name>
<keyword evidence="3" id="KW-1185">Reference proteome</keyword>
<evidence type="ECO:0008006" key="4">
    <source>
        <dbReference type="Google" id="ProtNLM"/>
    </source>
</evidence>
<keyword evidence="1" id="KW-1133">Transmembrane helix</keyword>
<gene>
    <name evidence="2" type="ORF">ACFOEN_04000</name>
</gene>
<organism evidence="2 3">
    <name type="scientific">Piscinibacterium candidicorallinum</name>
    <dbReference type="NCBI Taxonomy" id="1793872"/>
    <lineage>
        <taxon>Bacteria</taxon>
        <taxon>Pseudomonadati</taxon>
        <taxon>Pseudomonadota</taxon>
        <taxon>Betaproteobacteria</taxon>
        <taxon>Burkholderiales</taxon>
        <taxon>Piscinibacterium</taxon>
    </lineage>
</organism>
<accession>A0ABV7H5D2</accession>